<evidence type="ECO:0000313" key="2">
    <source>
        <dbReference type="EMBL" id="PWA69219.1"/>
    </source>
</evidence>
<evidence type="ECO:0000313" key="3">
    <source>
        <dbReference type="Proteomes" id="UP000245207"/>
    </source>
</evidence>
<name>A0A2U1N6V4_ARTAN</name>
<dbReference type="AlphaFoldDB" id="A0A2U1N6V4"/>
<feature type="compositionally biased region" description="Basic and acidic residues" evidence="1">
    <location>
        <begin position="12"/>
        <end position="34"/>
    </location>
</feature>
<evidence type="ECO:0000256" key="1">
    <source>
        <dbReference type="SAM" id="MobiDB-lite"/>
    </source>
</evidence>
<reference evidence="2 3" key="1">
    <citation type="journal article" date="2018" name="Mol. Plant">
        <title>The genome of Artemisia annua provides insight into the evolution of Asteraceae family and artemisinin biosynthesis.</title>
        <authorList>
            <person name="Shen Q."/>
            <person name="Zhang L."/>
            <person name="Liao Z."/>
            <person name="Wang S."/>
            <person name="Yan T."/>
            <person name="Shi P."/>
            <person name="Liu M."/>
            <person name="Fu X."/>
            <person name="Pan Q."/>
            <person name="Wang Y."/>
            <person name="Lv Z."/>
            <person name="Lu X."/>
            <person name="Zhang F."/>
            <person name="Jiang W."/>
            <person name="Ma Y."/>
            <person name="Chen M."/>
            <person name="Hao X."/>
            <person name="Li L."/>
            <person name="Tang Y."/>
            <person name="Lv G."/>
            <person name="Zhou Y."/>
            <person name="Sun X."/>
            <person name="Brodelius P.E."/>
            <person name="Rose J.K.C."/>
            <person name="Tang K."/>
        </authorList>
    </citation>
    <scope>NUCLEOTIDE SEQUENCE [LARGE SCALE GENOMIC DNA]</scope>
    <source>
        <strain evidence="3">cv. Huhao1</strain>
        <tissue evidence="2">Leaf</tissue>
    </source>
</reference>
<protein>
    <submittedName>
        <fullName evidence="2">Uncharacterized protein</fullName>
    </submittedName>
</protein>
<dbReference type="EMBL" id="PKPP01003487">
    <property type="protein sequence ID" value="PWA69219.1"/>
    <property type="molecule type" value="Genomic_DNA"/>
</dbReference>
<organism evidence="2 3">
    <name type="scientific">Artemisia annua</name>
    <name type="common">Sweet wormwood</name>
    <dbReference type="NCBI Taxonomy" id="35608"/>
    <lineage>
        <taxon>Eukaryota</taxon>
        <taxon>Viridiplantae</taxon>
        <taxon>Streptophyta</taxon>
        <taxon>Embryophyta</taxon>
        <taxon>Tracheophyta</taxon>
        <taxon>Spermatophyta</taxon>
        <taxon>Magnoliopsida</taxon>
        <taxon>eudicotyledons</taxon>
        <taxon>Gunneridae</taxon>
        <taxon>Pentapetalae</taxon>
        <taxon>asterids</taxon>
        <taxon>campanulids</taxon>
        <taxon>Asterales</taxon>
        <taxon>Asteraceae</taxon>
        <taxon>Asteroideae</taxon>
        <taxon>Anthemideae</taxon>
        <taxon>Artemisiinae</taxon>
        <taxon>Artemisia</taxon>
    </lineage>
</organism>
<dbReference type="Proteomes" id="UP000245207">
    <property type="component" value="Unassembled WGS sequence"/>
</dbReference>
<proteinExistence type="predicted"/>
<keyword evidence="3" id="KW-1185">Reference proteome</keyword>
<gene>
    <name evidence="2" type="ORF">CTI12_AA236880</name>
</gene>
<accession>A0A2U1N6V4</accession>
<feature type="region of interest" description="Disordered" evidence="1">
    <location>
        <begin position="1"/>
        <end position="44"/>
    </location>
</feature>
<comment type="caution">
    <text evidence="2">The sequence shown here is derived from an EMBL/GenBank/DDBJ whole genome shotgun (WGS) entry which is preliminary data.</text>
</comment>
<sequence>MEGGSSTDQDERDLKQKAEQESKERDRKGKVKVEESDDVPAPTPEIRSFIDNDHHYIKIIGQLPVGPNSVEGVTRELVRIRAKDVQKILGNQDGMLMSIHSVSGATIGIFTDATARFHCHAYLELLGTADQIKIAELLVTDAITEYAFPVLLGGKEAYLDIWLRHETVFDLLELLNWFFIANLCCFVNCSGDIESVFSRFDPG</sequence>